<evidence type="ECO:0000259" key="1">
    <source>
        <dbReference type="Pfam" id="PF10543"/>
    </source>
</evidence>
<evidence type="ECO:0000313" key="2">
    <source>
        <dbReference type="EMBL" id="GAG60108.1"/>
    </source>
</evidence>
<dbReference type="InterPro" id="IPR018873">
    <property type="entry name" value="KilA-N_DNA-bd_domain"/>
</dbReference>
<organism evidence="2">
    <name type="scientific">marine sediment metagenome</name>
    <dbReference type="NCBI Taxonomy" id="412755"/>
    <lineage>
        <taxon>unclassified sequences</taxon>
        <taxon>metagenomes</taxon>
        <taxon>ecological metagenomes</taxon>
    </lineage>
</organism>
<sequence length="172" mass="19989">MAGELIKSDYQSLIFEFRGYKVMVDTDLAALYETGTKVLKQQVKRNIDRFPIDFMFQLTKDEKEQLVTDCDRLESLKHSSVYPLVFTEQGVAMLSSVLRSKKAISINIEIMRAFASYRAMLIENKDLQSEIRALDDKINKVFKFLLDKIDALHQKKIEGPLKKIGYKNYDKH</sequence>
<feature type="domain" description="KilA-N DNA-binding" evidence="1">
    <location>
        <begin position="13"/>
        <end position="97"/>
    </location>
</feature>
<reference evidence="2" key="1">
    <citation type="journal article" date="2014" name="Front. Microbiol.">
        <title>High frequency of phylogenetically diverse reductive dehalogenase-homologous genes in deep subseafloor sedimentary metagenomes.</title>
        <authorList>
            <person name="Kawai M."/>
            <person name="Futagami T."/>
            <person name="Toyoda A."/>
            <person name="Takaki Y."/>
            <person name="Nishi S."/>
            <person name="Hori S."/>
            <person name="Arai W."/>
            <person name="Tsubouchi T."/>
            <person name="Morono Y."/>
            <person name="Uchiyama I."/>
            <person name="Ito T."/>
            <person name="Fujiyama A."/>
            <person name="Inagaki F."/>
            <person name="Takami H."/>
        </authorList>
    </citation>
    <scope>NUCLEOTIDE SEQUENCE</scope>
    <source>
        <strain evidence="2">Expedition CK06-06</strain>
    </source>
</reference>
<accession>X0ZIC2</accession>
<gene>
    <name evidence="2" type="ORF">S01H4_07232</name>
</gene>
<dbReference type="AlphaFoldDB" id="X0ZIC2"/>
<comment type="caution">
    <text evidence="2">The sequence shown here is derived from an EMBL/GenBank/DDBJ whole genome shotgun (WGS) entry which is preliminary data.</text>
</comment>
<name>X0ZIC2_9ZZZZ</name>
<dbReference type="Pfam" id="PF10543">
    <property type="entry name" value="ORF6N"/>
    <property type="match status" value="1"/>
</dbReference>
<proteinExistence type="predicted"/>
<dbReference type="EMBL" id="BART01002344">
    <property type="protein sequence ID" value="GAG60108.1"/>
    <property type="molecule type" value="Genomic_DNA"/>
</dbReference>
<protein>
    <recommendedName>
        <fullName evidence="1">KilA-N DNA-binding domain-containing protein</fullName>
    </recommendedName>
</protein>